<dbReference type="InterPro" id="IPR052025">
    <property type="entry name" value="Xyloglucanase_GH74"/>
</dbReference>
<dbReference type="CDD" id="cd15482">
    <property type="entry name" value="Sialidase_non-viral"/>
    <property type="match status" value="1"/>
</dbReference>
<keyword evidence="2" id="KW-1185">Reference proteome</keyword>
<reference evidence="1 2" key="1">
    <citation type="submission" date="2017-02" db="EMBL/GenBank/DDBJ databases">
        <authorList>
            <person name="Peterson S.W."/>
        </authorList>
    </citation>
    <scope>NUCLEOTIDE SEQUENCE [LARGE SCALE GENOMIC DNA]</scope>
    <source>
        <strain evidence="1 2">P15</strain>
    </source>
</reference>
<dbReference type="PANTHER" id="PTHR43739">
    <property type="entry name" value="XYLOGLUCANASE (EUROFUNG)"/>
    <property type="match status" value="1"/>
</dbReference>
<gene>
    <name evidence="1" type="ORF">SAMN06296058_2831</name>
</gene>
<dbReference type="STRING" id="428993.SAMN06296058_2831"/>
<sequence length="365" mass="40375">MADHLLVSSRKGLFVLARGDRDWRISHTAFLGDNVALALADPRDGSWYAALDLGHFGAKLHRSTDQGRSWNEIAVPAFSEGDEVAVGDGKPAQPATLRLIWSLEPGGADEPGRLWAGTIPGGLFRSDDHGQHWELVRGLWDCPERKQWFGGGYDQPGIHSICVDPRDSRSLRIAVSTGGVWHSEDGGAHWRQTAHGMIARYMPEGQQEDPNHQDVHRMVQSPARPEVFWAQHHNGVFRSHANGADWHEIQVPPSSFGFAVAVHPHEPDTAWFVPAVKDEKRYPVDAALVVARTRDGGRNFEMLRQGLPQEASYDLVYRHALAVDDSGDRLAFGSTTGGLWTTDDQGEHWNTLSARLPPIHAVTFA</sequence>
<proteinExistence type="predicted"/>
<evidence type="ECO:0008006" key="3">
    <source>
        <dbReference type="Google" id="ProtNLM"/>
    </source>
</evidence>
<dbReference type="OrthoDB" id="5711096at2"/>
<accession>A0A1T5LNP9</accession>
<evidence type="ECO:0000313" key="1">
    <source>
        <dbReference type="EMBL" id="SKC77627.1"/>
    </source>
</evidence>
<dbReference type="InterPro" id="IPR015943">
    <property type="entry name" value="WD40/YVTN_repeat-like_dom_sf"/>
</dbReference>
<evidence type="ECO:0000313" key="2">
    <source>
        <dbReference type="Proteomes" id="UP000190341"/>
    </source>
</evidence>
<dbReference type="Proteomes" id="UP000190341">
    <property type="component" value="Unassembled WGS sequence"/>
</dbReference>
<organism evidence="1 2">
    <name type="scientific">Pseudoxanthomonas indica</name>
    <dbReference type="NCBI Taxonomy" id="428993"/>
    <lineage>
        <taxon>Bacteria</taxon>
        <taxon>Pseudomonadati</taxon>
        <taxon>Pseudomonadota</taxon>
        <taxon>Gammaproteobacteria</taxon>
        <taxon>Lysobacterales</taxon>
        <taxon>Lysobacteraceae</taxon>
        <taxon>Pseudoxanthomonas</taxon>
    </lineage>
</organism>
<dbReference type="AlphaFoldDB" id="A0A1T5LNP9"/>
<dbReference type="PANTHER" id="PTHR43739:SF5">
    <property type="entry name" value="EXO-ALPHA-SIALIDASE"/>
    <property type="match status" value="1"/>
</dbReference>
<dbReference type="EMBL" id="FUZV01000002">
    <property type="protein sequence ID" value="SKC77627.1"/>
    <property type="molecule type" value="Genomic_DNA"/>
</dbReference>
<dbReference type="Gene3D" id="2.130.10.10">
    <property type="entry name" value="YVTN repeat-like/Quinoprotein amine dehydrogenase"/>
    <property type="match status" value="1"/>
</dbReference>
<dbReference type="GO" id="GO:0010411">
    <property type="term" value="P:xyloglucan metabolic process"/>
    <property type="evidence" value="ECO:0007669"/>
    <property type="project" value="TreeGrafter"/>
</dbReference>
<protein>
    <recommendedName>
        <fullName evidence="3">BNR/Asp-box repeat-containing protein</fullName>
    </recommendedName>
</protein>
<dbReference type="RefSeq" id="WP_079725145.1">
    <property type="nucleotide sequence ID" value="NZ_BMCL01000001.1"/>
</dbReference>
<name>A0A1T5LNP9_9GAMM</name>
<dbReference type="SUPFAM" id="SSF110296">
    <property type="entry name" value="Oligoxyloglucan reducing end-specific cellobiohydrolase"/>
    <property type="match status" value="1"/>
</dbReference>